<accession>A0ABY9HAN4</accession>
<comment type="subcellular location">
    <subcellularLocation>
        <location evidence="1">Membrane</location>
        <topology evidence="1">Multi-pass membrane protein</topology>
    </subcellularLocation>
</comment>
<dbReference type="InterPro" id="IPR023271">
    <property type="entry name" value="Aquaporin-like"/>
</dbReference>
<dbReference type="Gene3D" id="1.20.1080.10">
    <property type="entry name" value="Glycerol uptake facilitator protein"/>
    <property type="match status" value="1"/>
</dbReference>
<dbReference type="PRINTS" id="PR00783">
    <property type="entry name" value="MINTRINSICP"/>
</dbReference>
<evidence type="ECO:0000256" key="3">
    <source>
        <dbReference type="ARBA" id="ARBA00022692"/>
    </source>
</evidence>
<evidence type="ECO:0000313" key="9">
    <source>
        <dbReference type="Proteomes" id="UP001237011"/>
    </source>
</evidence>
<evidence type="ECO:0000256" key="1">
    <source>
        <dbReference type="ARBA" id="ARBA00004141"/>
    </source>
</evidence>
<dbReference type="Pfam" id="PF00230">
    <property type="entry name" value="MIP"/>
    <property type="match status" value="1"/>
</dbReference>
<evidence type="ECO:0000256" key="2">
    <source>
        <dbReference type="ARBA" id="ARBA00006175"/>
    </source>
</evidence>
<dbReference type="RefSeq" id="WP_305938032.1">
    <property type="nucleotide sequence ID" value="NZ_CP132191.1"/>
</dbReference>
<evidence type="ECO:0000256" key="7">
    <source>
        <dbReference type="SAM" id="Phobius"/>
    </source>
</evidence>
<feature type="transmembrane region" description="Helical" evidence="7">
    <location>
        <begin position="232"/>
        <end position="252"/>
    </location>
</feature>
<evidence type="ECO:0000256" key="5">
    <source>
        <dbReference type="ARBA" id="ARBA00023136"/>
    </source>
</evidence>
<evidence type="ECO:0000256" key="6">
    <source>
        <dbReference type="RuleBase" id="RU000477"/>
    </source>
</evidence>
<keyword evidence="6" id="KW-0813">Transport</keyword>
<feature type="transmembrane region" description="Helical" evidence="7">
    <location>
        <begin position="90"/>
        <end position="114"/>
    </location>
</feature>
<keyword evidence="3 6" id="KW-0812">Transmembrane</keyword>
<keyword evidence="9" id="KW-1185">Reference proteome</keyword>
<comment type="similarity">
    <text evidence="2 6">Belongs to the MIP/aquaporin (TC 1.A.8) family.</text>
</comment>
<name>A0ABY9HAN4_9MOLU</name>
<feature type="transmembrane region" description="Helical" evidence="7">
    <location>
        <begin position="59"/>
        <end position="78"/>
    </location>
</feature>
<dbReference type="SUPFAM" id="SSF81338">
    <property type="entry name" value="Aquaporin-like"/>
    <property type="match status" value="1"/>
</dbReference>
<dbReference type="InterPro" id="IPR000425">
    <property type="entry name" value="MIP"/>
</dbReference>
<evidence type="ECO:0000256" key="4">
    <source>
        <dbReference type="ARBA" id="ARBA00022989"/>
    </source>
</evidence>
<sequence>MDKIQSTAVDRKEESEKPRPAQAVKMFIKDFFSFFKFKLTERDNAEKPGDVKTWITHGIAEFIGTILISLGLAGVSIYTPNPNGYVAESYLLHPIIVGFYAGFIVVGACLFLFLRWSCDLNPSVTIYRYLNGRNNGWYATYKIIIQMLGAVAAGAIIYGLGKASAPDHFISNAPITAIGAAKKSFLDYTHASRTHLLASGSLWIFFVELVMTSILLFPIFSPNINNKYRDLLIMFVISLSVWMGLLGGSAAINPARGLAQQFPVLLFEGHSENLVASTVKDLHGLGYQNLGFSSEIFTTVNKNLFHPDVKLPEGQDAHAIAQALKENGILWDSIAYGTLAMVIGDVLSPVFYLLVQGFTLTTVNPMVTKIIAFKNYRAQQITTPAKSRETKK</sequence>
<reference evidence="8" key="1">
    <citation type="submission" date="2023-08" db="EMBL/GenBank/DDBJ databases">
        <title>Complete genome sequence of Mycoplasma seminis 2200.</title>
        <authorList>
            <person name="Spergser J."/>
        </authorList>
    </citation>
    <scope>NUCLEOTIDE SEQUENCE [LARGE SCALE GENOMIC DNA]</scope>
    <source>
        <strain evidence="8">2200</strain>
    </source>
</reference>
<feature type="transmembrane region" description="Helical" evidence="7">
    <location>
        <begin position="202"/>
        <end position="220"/>
    </location>
</feature>
<proteinExistence type="inferred from homology"/>
<dbReference type="PANTHER" id="PTHR19139:SF199">
    <property type="entry name" value="MIP17260P"/>
    <property type="match status" value="1"/>
</dbReference>
<organism evidence="8 9">
    <name type="scientific">Mycoplasma seminis</name>
    <dbReference type="NCBI Taxonomy" id="512749"/>
    <lineage>
        <taxon>Bacteria</taxon>
        <taxon>Bacillati</taxon>
        <taxon>Mycoplasmatota</taxon>
        <taxon>Mollicutes</taxon>
        <taxon>Mycoplasmataceae</taxon>
        <taxon>Mycoplasma</taxon>
    </lineage>
</organism>
<dbReference type="PANTHER" id="PTHR19139">
    <property type="entry name" value="AQUAPORIN TRANSPORTER"/>
    <property type="match status" value="1"/>
</dbReference>
<dbReference type="InterPro" id="IPR034294">
    <property type="entry name" value="Aquaporin_transptr"/>
</dbReference>
<dbReference type="EMBL" id="CP132191">
    <property type="protein sequence ID" value="WLP85602.1"/>
    <property type="molecule type" value="Genomic_DNA"/>
</dbReference>
<feature type="transmembrane region" description="Helical" evidence="7">
    <location>
        <begin position="135"/>
        <end position="160"/>
    </location>
</feature>
<gene>
    <name evidence="8" type="ORF">Q8852_00335</name>
</gene>
<feature type="transmembrane region" description="Helical" evidence="7">
    <location>
        <begin position="334"/>
        <end position="355"/>
    </location>
</feature>
<dbReference type="Proteomes" id="UP001237011">
    <property type="component" value="Chromosome"/>
</dbReference>
<protein>
    <submittedName>
        <fullName evidence="8">Aquaporin</fullName>
    </submittedName>
</protein>
<evidence type="ECO:0000313" key="8">
    <source>
        <dbReference type="EMBL" id="WLP85602.1"/>
    </source>
</evidence>
<keyword evidence="4 7" id="KW-1133">Transmembrane helix</keyword>
<keyword evidence="5 7" id="KW-0472">Membrane</keyword>